<dbReference type="EMBL" id="UOFV01000253">
    <property type="protein sequence ID" value="VAX01430.1"/>
    <property type="molecule type" value="Genomic_DNA"/>
</dbReference>
<dbReference type="Pfam" id="PF09850">
    <property type="entry name" value="DotU"/>
    <property type="match status" value="1"/>
</dbReference>
<evidence type="ECO:0000259" key="2">
    <source>
        <dbReference type="Pfam" id="PF09850"/>
    </source>
</evidence>
<dbReference type="InterPro" id="IPR017732">
    <property type="entry name" value="T4/T6SS_DotU"/>
</dbReference>
<dbReference type="InterPro" id="IPR038522">
    <property type="entry name" value="T4/T6SS_DotU_sf"/>
</dbReference>
<gene>
    <name evidence="3" type="ORF">MNBD_GAMMA19-853</name>
</gene>
<keyword evidence="1" id="KW-0472">Membrane</keyword>
<dbReference type="Gene3D" id="1.25.40.590">
    <property type="entry name" value="Type IV / VI secretion system, DotU"/>
    <property type="match status" value="1"/>
</dbReference>
<dbReference type="PANTHER" id="PTHR38033:SF1">
    <property type="entry name" value="DOTU FAMILY TYPE IV_VI SECRETION SYSTEM PROTEIN"/>
    <property type="match status" value="1"/>
</dbReference>
<feature type="transmembrane region" description="Helical" evidence="1">
    <location>
        <begin position="189"/>
        <end position="211"/>
    </location>
</feature>
<name>A0A3B1AT92_9ZZZZ</name>
<evidence type="ECO:0000313" key="3">
    <source>
        <dbReference type="EMBL" id="VAX01430.1"/>
    </source>
</evidence>
<dbReference type="PANTHER" id="PTHR38033">
    <property type="entry name" value="MEMBRANE PROTEIN-RELATED"/>
    <property type="match status" value="1"/>
</dbReference>
<reference evidence="3" key="1">
    <citation type="submission" date="2018-06" db="EMBL/GenBank/DDBJ databases">
        <authorList>
            <person name="Zhirakovskaya E."/>
        </authorList>
    </citation>
    <scope>NUCLEOTIDE SEQUENCE</scope>
</reference>
<feature type="domain" description="Type IV / VI secretion system DotU" evidence="2">
    <location>
        <begin position="3"/>
        <end position="210"/>
    </location>
</feature>
<sequence length="225" mass="25257">MRLVDCYIDTLLFTRALSDRIVSGNPSYDELHETYLKLLSDAEIVANNAGHNTDTFNAGKFAVVAFIDEVLLCSSWPNKSAWQKMPLQRKYFDTTNIGAEFYDHLNKLSKHGPDKEVREVFSLCLGLGFKGKYFNLDDRPKYEEIKAFNLGVLLPDEAKGNIDKTILFPLAWGEAALSGKSSFIPRLNILPAIIGIPLGVFLTTVVIYHFMIDSQLDAIISTVKF</sequence>
<dbReference type="NCBIfam" id="TIGR03349">
    <property type="entry name" value="IV_VI_DotU"/>
    <property type="match status" value="1"/>
</dbReference>
<keyword evidence="1" id="KW-1133">Transmembrane helix</keyword>
<organism evidence="3">
    <name type="scientific">hydrothermal vent metagenome</name>
    <dbReference type="NCBI Taxonomy" id="652676"/>
    <lineage>
        <taxon>unclassified sequences</taxon>
        <taxon>metagenomes</taxon>
        <taxon>ecological metagenomes</taxon>
    </lineage>
</organism>
<dbReference type="AlphaFoldDB" id="A0A3B1AT92"/>
<protein>
    <recommendedName>
        <fullName evidence="2">Type IV / VI secretion system DotU domain-containing protein</fullName>
    </recommendedName>
</protein>
<proteinExistence type="predicted"/>
<evidence type="ECO:0000256" key="1">
    <source>
        <dbReference type="SAM" id="Phobius"/>
    </source>
</evidence>
<accession>A0A3B1AT92</accession>
<keyword evidence="1" id="KW-0812">Transmembrane</keyword>